<dbReference type="GO" id="GO:0005975">
    <property type="term" value="P:carbohydrate metabolic process"/>
    <property type="evidence" value="ECO:0007669"/>
    <property type="project" value="UniProtKB-UniRule"/>
</dbReference>
<comment type="catalytic activity">
    <reaction evidence="1 7">
        <text>6-phospho-D-glucono-1,5-lactone + H2O = 6-phospho-D-gluconate + H(+)</text>
        <dbReference type="Rhea" id="RHEA:12556"/>
        <dbReference type="ChEBI" id="CHEBI:15377"/>
        <dbReference type="ChEBI" id="CHEBI:15378"/>
        <dbReference type="ChEBI" id="CHEBI:57955"/>
        <dbReference type="ChEBI" id="CHEBI:58759"/>
        <dbReference type="EC" id="3.1.1.31"/>
    </reaction>
</comment>
<dbReference type="EMBL" id="FNAH01000004">
    <property type="protein sequence ID" value="SDE10910.1"/>
    <property type="molecule type" value="Genomic_DNA"/>
</dbReference>
<evidence type="ECO:0000256" key="6">
    <source>
        <dbReference type="ARBA" id="ARBA00020337"/>
    </source>
</evidence>
<accession>A0A1G7A804</accession>
<comment type="pathway">
    <text evidence="3 7">Carbohydrate degradation; pentose phosphate pathway; D-ribulose 5-phosphate from D-glucose 6-phosphate (oxidative stage): step 2/3.</text>
</comment>
<evidence type="ECO:0000313" key="10">
    <source>
        <dbReference type="Proteomes" id="UP000199344"/>
    </source>
</evidence>
<dbReference type="STRING" id="591205.SAMN05421538_10458"/>
<dbReference type="NCBIfam" id="TIGR01198">
    <property type="entry name" value="pgl"/>
    <property type="match status" value="1"/>
</dbReference>
<name>A0A1G7A804_9RHOB</name>
<dbReference type="PANTHER" id="PTHR11054:SF0">
    <property type="entry name" value="6-PHOSPHOGLUCONOLACTONASE"/>
    <property type="match status" value="1"/>
</dbReference>
<dbReference type="EC" id="3.1.1.31" evidence="5 7"/>
<comment type="function">
    <text evidence="2 7">Hydrolysis of 6-phosphogluconolactone to 6-phosphogluconate.</text>
</comment>
<evidence type="ECO:0000256" key="5">
    <source>
        <dbReference type="ARBA" id="ARBA00013198"/>
    </source>
</evidence>
<evidence type="ECO:0000256" key="4">
    <source>
        <dbReference type="ARBA" id="ARBA00010662"/>
    </source>
</evidence>
<proteinExistence type="inferred from homology"/>
<dbReference type="OrthoDB" id="9810967at2"/>
<dbReference type="InterPro" id="IPR037171">
    <property type="entry name" value="NagB/RpiA_transferase-like"/>
</dbReference>
<dbReference type="GO" id="GO:0006098">
    <property type="term" value="P:pentose-phosphate shunt"/>
    <property type="evidence" value="ECO:0007669"/>
    <property type="project" value="UniProtKB-UniPathway"/>
</dbReference>
<gene>
    <name evidence="7" type="primary">pgl</name>
    <name evidence="9" type="ORF">SAMN05421538_10458</name>
</gene>
<evidence type="ECO:0000256" key="2">
    <source>
        <dbReference type="ARBA" id="ARBA00002681"/>
    </source>
</evidence>
<keyword evidence="7" id="KW-0378">Hydrolase</keyword>
<evidence type="ECO:0000313" key="9">
    <source>
        <dbReference type="EMBL" id="SDE10910.1"/>
    </source>
</evidence>
<dbReference type="InterPro" id="IPR006148">
    <property type="entry name" value="Glc/Gal-6P_isomerase"/>
</dbReference>
<evidence type="ECO:0000256" key="7">
    <source>
        <dbReference type="RuleBase" id="RU365095"/>
    </source>
</evidence>
<comment type="similarity">
    <text evidence="4 7">Belongs to the glucosamine/galactosamine-6-phosphate isomerase family. 6-phosphogluconolactonase subfamily.</text>
</comment>
<evidence type="ECO:0000256" key="3">
    <source>
        <dbReference type="ARBA" id="ARBA00004961"/>
    </source>
</evidence>
<dbReference type="InterPro" id="IPR039104">
    <property type="entry name" value="6PGL"/>
</dbReference>
<dbReference type="UniPathway" id="UPA00115">
    <property type="reaction ID" value="UER00409"/>
</dbReference>
<organism evidence="9 10">
    <name type="scientific">Paracoccus isoporae</name>
    <dbReference type="NCBI Taxonomy" id="591205"/>
    <lineage>
        <taxon>Bacteria</taxon>
        <taxon>Pseudomonadati</taxon>
        <taxon>Pseudomonadota</taxon>
        <taxon>Alphaproteobacteria</taxon>
        <taxon>Rhodobacterales</taxon>
        <taxon>Paracoccaceae</taxon>
        <taxon>Paracoccus</taxon>
    </lineage>
</organism>
<feature type="domain" description="Glucosamine/galactosamine-6-phosphate isomerase" evidence="8">
    <location>
        <begin position="10"/>
        <end position="215"/>
    </location>
</feature>
<dbReference type="CDD" id="cd01400">
    <property type="entry name" value="6PGL"/>
    <property type="match status" value="1"/>
</dbReference>
<dbReference type="AlphaFoldDB" id="A0A1G7A804"/>
<keyword evidence="10" id="KW-1185">Reference proteome</keyword>
<dbReference type="Proteomes" id="UP000199344">
    <property type="component" value="Unassembled WGS sequence"/>
</dbReference>
<dbReference type="RefSeq" id="WP_090522705.1">
    <property type="nucleotide sequence ID" value="NZ_FNAH01000004.1"/>
</dbReference>
<dbReference type="Pfam" id="PF01182">
    <property type="entry name" value="Glucosamine_iso"/>
    <property type="match status" value="1"/>
</dbReference>
<dbReference type="PANTHER" id="PTHR11054">
    <property type="entry name" value="6-PHOSPHOGLUCONOLACTONASE"/>
    <property type="match status" value="1"/>
</dbReference>
<sequence>MSHPEIVTYPDREMMALSLADRIATELRQNLDAIGATSLCVPGGSTPAAMFRALSDLPLDWGNVTVFLNDERWVDWDHPRSNSAMLRQTLLTGPAEAAQYLDLYTGAATPEVAAPDLAEKMQAHLPITVLVLGMGDDMHTASLFPNAPGLDRLMAHDAPAVMAAGGGAEPRITLTAPALQSALHTHIMIAGAEKRAALDTAIGADPADAPISLFLRDATVHYAE</sequence>
<evidence type="ECO:0000256" key="1">
    <source>
        <dbReference type="ARBA" id="ARBA00000832"/>
    </source>
</evidence>
<evidence type="ECO:0000259" key="8">
    <source>
        <dbReference type="Pfam" id="PF01182"/>
    </source>
</evidence>
<dbReference type="GO" id="GO:0017057">
    <property type="term" value="F:6-phosphogluconolactonase activity"/>
    <property type="evidence" value="ECO:0007669"/>
    <property type="project" value="UniProtKB-UniRule"/>
</dbReference>
<dbReference type="Gene3D" id="3.40.50.1360">
    <property type="match status" value="1"/>
</dbReference>
<reference evidence="9 10" key="1">
    <citation type="submission" date="2016-10" db="EMBL/GenBank/DDBJ databases">
        <authorList>
            <person name="de Groot N.N."/>
        </authorList>
    </citation>
    <scope>NUCLEOTIDE SEQUENCE [LARGE SCALE GENOMIC DNA]</scope>
    <source>
        <strain evidence="9 10">DSM 22220</strain>
    </source>
</reference>
<protein>
    <recommendedName>
        <fullName evidence="6 7">6-phosphogluconolactonase</fullName>
        <shortName evidence="7">6PGL</shortName>
        <ecNumber evidence="5 7">3.1.1.31</ecNumber>
    </recommendedName>
</protein>
<dbReference type="SUPFAM" id="SSF100950">
    <property type="entry name" value="NagB/RpiA/CoA transferase-like"/>
    <property type="match status" value="1"/>
</dbReference>
<dbReference type="InterPro" id="IPR005900">
    <property type="entry name" value="6-phosphogluconolactonase_DevB"/>
</dbReference>